<evidence type="ECO:0000313" key="4">
    <source>
        <dbReference type="Proteomes" id="UP000034786"/>
    </source>
</evidence>
<evidence type="ECO:0000313" key="3">
    <source>
        <dbReference type="EMBL" id="KJK37885.1"/>
    </source>
</evidence>
<dbReference type="STRING" id="284040.UK15_20570"/>
<keyword evidence="2" id="KW-0812">Transmembrane</keyword>
<gene>
    <name evidence="3" type="ORF">UK15_20570</name>
</gene>
<sequence>MFGRREPVPFAFVAEADRFRSNVTPPPRERSSVGQMAGRWLLGLTIVAGLVGSLVIGTPALTPDKTADQPQQSQASESR</sequence>
<evidence type="ECO:0000256" key="1">
    <source>
        <dbReference type="SAM" id="MobiDB-lite"/>
    </source>
</evidence>
<keyword evidence="2" id="KW-1133">Transmembrane helix</keyword>
<dbReference type="Proteomes" id="UP000034786">
    <property type="component" value="Unassembled WGS sequence"/>
</dbReference>
<evidence type="ECO:0000256" key="2">
    <source>
        <dbReference type="SAM" id="Phobius"/>
    </source>
</evidence>
<feature type="transmembrane region" description="Helical" evidence="2">
    <location>
        <begin position="40"/>
        <end position="61"/>
    </location>
</feature>
<organism evidence="3 4">
    <name type="scientific">Streptomyces variegatus</name>
    <dbReference type="NCBI Taxonomy" id="284040"/>
    <lineage>
        <taxon>Bacteria</taxon>
        <taxon>Bacillati</taxon>
        <taxon>Actinomycetota</taxon>
        <taxon>Actinomycetes</taxon>
        <taxon>Kitasatosporales</taxon>
        <taxon>Streptomycetaceae</taxon>
        <taxon>Streptomyces</taxon>
    </lineage>
</organism>
<dbReference type="EMBL" id="JYJH01000014">
    <property type="protein sequence ID" value="KJK37885.1"/>
    <property type="molecule type" value="Genomic_DNA"/>
</dbReference>
<reference evidence="4" key="1">
    <citation type="submission" date="2015-02" db="EMBL/GenBank/DDBJ databases">
        <authorList>
            <person name="Ju K.-S."/>
            <person name="Doroghazi J.R."/>
            <person name="Metcalf W."/>
        </authorList>
    </citation>
    <scope>NUCLEOTIDE SEQUENCE [LARGE SCALE GENOMIC DNA]</scope>
    <source>
        <strain evidence="4">NRRL B-16380</strain>
    </source>
</reference>
<protein>
    <submittedName>
        <fullName evidence="3">Membrane protein</fullName>
    </submittedName>
</protein>
<dbReference type="PATRIC" id="fig|284040.3.peg.1982"/>
<name>A0A0M2GRA1_9ACTN</name>
<keyword evidence="2" id="KW-0472">Membrane</keyword>
<dbReference type="RefSeq" id="WP_031138398.1">
    <property type="nucleotide sequence ID" value="NZ_JBMVBE010000010.1"/>
</dbReference>
<keyword evidence="4" id="KW-1185">Reference proteome</keyword>
<accession>A0A0M2GRA1</accession>
<comment type="caution">
    <text evidence="3">The sequence shown here is derived from an EMBL/GenBank/DDBJ whole genome shotgun (WGS) entry which is preliminary data.</text>
</comment>
<proteinExistence type="predicted"/>
<feature type="region of interest" description="Disordered" evidence="1">
    <location>
        <begin position="58"/>
        <end position="79"/>
    </location>
</feature>
<dbReference type="AlphaFoldDB" id="A0A0M2GRA1"/>
<feature type="compositionally biased region" description="Polar residues" evidence="1">
    <location>
        <begin position="68"/>
        <end position="79"/>
    </location>
</feature>